<dbReference type="AlphaFoldDB" id="A0A7V4XTU9"/>
<dbReference type="SUPFAM" id="SSF46785">
    <property type="entry name" value="Winged helix' DNA-binding domain"/>
    <property type="match status" value="1"/>
</dbReference>
<dbReference type="InterPro" id="IPR036390">
    <property type="entry name" value="WH_DNA-bd_sf"/>
</dbReference>
<comment type="caution">
    <text evidence="3">The sequence shown here is derived from an EMBL/GenBank/DDBJ whole genome shotgun (WGS) entry which is preliminary data.</text>
</comment>
<protein>
    <submittedName>
        <fullName evidence="3">MarR family transcriptional regulator</fullName>
    </submittedName>
</protein>
<gene>
    <name evidence="3" type="ORF">ENW50_09945</name>
</gene>
<dbReference type="GO" id="GO:0006950">
    <property type="term" value="P:response to stress"/>
    <property type="evidence" value="ECO:0007669"/>
    <property type="project" value="TreeGrafter"/>
</dbReference>
<dbReference type="InterPro" id="IPR000835">
    <property type="entry name" value="HTH_MarR-typ"/>
</dbReference>
<reference evidence="3" key="1">
    <citation type="journal article" date="2020" name="mSystems">
        <title>Genome- and Community-Level Interaction Insights into Carbon Utilization and Element Cycling Functions of Hydrothermarchaeota in Hydrothermal Sediment.</title>
        <authorList>
            <person name="Zhou Z."/>
            <person name="Liu Y."/>
            <person name="Xu W."/>
            <person name="Pan J."/>
            <person name="Luo Z.H."/>
            <person name="Li M."/>
        </authorList>
    </citation>
    <scope>NUCLEOTIDE SEQUENCE [LARGE SCALE GENOMIC DNA]</scope>
    <source>
        <strain evidence="3">SpSt-855</strain>
    </source>
</reference>
<sequence length="186" mass="20649">MQTSSALETIAMADQLRALCSIITKVARADLESRLKDHNCGISAIEHGVLRHLSHGVTSMAEISRLMGVAPSTLVYVVDSLSERKLVARVKDPHDRRREPLQLKKRGAELFARFPKMDASSILVQGLERMTPSRRHELLVLLNELVKELTGSDRQYLSAEAEESASSSASRGRKAQFRGKDKETKA</sequence>
<dbReference type="Pfam" id="PF12802">
    <property type="entry name" value="MarR_2"/>
    <property type="match status" value="1"/>
</dbReference>
<dbReference type="PANTHER" id="PTHR33164">
    <property type="entry name" value="TRANSCRIPTIONAL REGULATOR, MARR FAMILY"/>
    <property type="match status" value="1"/>
</dbReference>
<dbReference type="InterPro" id="IPR036388">
    <property type="entry name" value="WH-like_DNA-bd_sf"/>
</dbReference>
<proteinExistence type="predicted"/>
<evidence type="ECO:0000313" key="3">
    <source>
        <dbReference type="EMBL" id="HGY94985.1"/>
    </source>
</evidence>
<evidence type="ECO:0000259" key="2">
    <source>
        <dbReference type="PROSITE" id="PS50995"/>
    </source>
</evidence>
<dbReference type="PANTHER" id="PTHR33164:SF57">
    <property type="entry name" value="MARR-FAMILY TRANSCRIPTIONAL REGULATOR"/>
    <property type="match status" value="1"/>
</dbReference>
<dbReference type="InterPro" id="IPR039422">
    <property type="entry name" value="MarR/SlyA-like"/>
</dbReference>
<dbReference type="SMART" id="SM00347">
    <property type="entry name" value="HTH_MARR"/>
    <property type="match status" value="1"/>
</dbReference>
<dbReference type="EMBL" id="DTKL01000062">
    <property type="protein sequence ID" value="HGY94985.1"/>
    <property type="molecule type" value="Genomic_DNA"/>
</dbReference>
<evidence type="ECO:0000256" key="1">
    <source>
        <dbReference type="SAM" id="MobiDB-lite"/>
    </source>
</evidence>
<dbReference type="Gene3D" id="1.10.10.10">
    <property type="entry name" value="Winged helix-like DNA-binding domain superfamily/Winged helix DNA-binding domain"/>
    <property type="match status" value="1"/>
</dbReference>
<name>A0A7V4XTU9_9BACT</name>
<dbReference type="GO" id="GO:0003700">
    <property type="term" value="F:DNA-binding transcription factor activity"/>
    <property type="evidence" value="ECO:0007669"/>
    <property type="project" value="InterPro"/>
</dbReference>
<organism evidence="3">
    <name type="scientific">Acidobacterium capsulatum</name>
    <dbReference type="NCBI Taxonomy" id="33075"/>
    <lineage>
        <taxon>Bacteria</taxon>
        <taxon>Pseudomonadati</taxon>
        <taxon>Acidobacteriota</taxon>
        <taxon>Terriglobia</taxon>
        <taxon>Terriglobales</taxon>
        <taxon>Acidobacteriaceae</taxon>
        <taxon>Acidobacterium</taxon>
    </lineage>
</organism>
<accession>A0A7V4XTU9</accession>
<feature type="domain" description="HTH marR-type" evidence="2">
    <location>
        <begin position="1"/>
        <end position="147"/>
    </location>
</feature>
<dbReference type="PROSITE" id="PS50995">
    <property type="entry name" value="HTH_MARR_2"/>
    <property type="match status" value="1"/>
</dbReference>
<feature type="region of interest" description="Disordered" evidence="1">
    <location>
        <begin position="156"/>
        <end position="186"/>
    </location>
</feature>